<evidence type="ECO:0000259" key="3">
    <source>
        <dbReference type="PROSITE" id="PS51898"/>
    </source>
</evidence>
<dbReference type="SUPFAM" id="SSF56349">
    <property type="entry name" value="DNA breaking-rejoining enzymes"/>
    <property type="match status" value="1"/>
</dbReference>
<accession>A0A174W8S9</accession>
<dbReference type="InterPro" id="IPR010998">
    <property type="entry name" value="Integrase_recombinase_N"/>
</dbReference>
<dbReference type="Proteomes" id="UP000095725">
    <property type="component" value="Unassembled WGS sequence"/>
</dbReference>
<dbReference type="Pfam" id="PF00589">
    <property type="entry name" value="Phage_integrase"/>
    <property type="match status" value="1"/>
</dbReference>
<dbReference type="InterPro" id="IPR013762">
    <property type="entry name" value="Integrase-like_cat_sf"/>
</dbReference>
<dbReference type="AlphaFoldDB" id="A0A174W8S9"/>
<dbReference type="InterPro" id="IPR002104">
    <property type="entry name" value="Integrase_catalytic"/>
</dbReference>
<dbReference type="GO" id="GO:0003677">
    <property type="term" value="F:DNA binding"/>
    <property type="evidence" value="ECO:0007669"/>
    <property type="project" value="UniProtKB-KW"/>
</dbReference>
<dbReference type="PROSITE" id="PS51898">
    <property type="entry name" value="TYR_RECOMBINASE"/>
    <property type="match status" value="1"/>
</dbReference>
<proteinExistence type="predicted"/>
<dbReference type="Gene3D" id="1.10.150.130">
    <property type="match status" value="1"/>
</dbReference>
<dbReference type="EMBL" id="CZBL01000013">
    <property type="protein sequence ID" value="CUQ40848.1"/>
    <property type="molecule type" value="Genomic_DNA"/>
</dbReference>
<sequence>MSEQVFLDFSLNFNLRQTKKNMPTIIYALFTFRGRQYKVNIGAKVYPTQWNKRKQIATISNGQTRLDNHNNEIVNKKIRSLLAIFEEKKNYLCENLERIDFLFEEMRQAINPKLKCRNYMEKEMHLSATLVFRKMVDKYVKEDSSKKIYLGYISAFEAFLKVKSIPNRLSAINGDTLTDYQQYLLDLNPRRIATHLNKIKGIRTLINHANRDKEIKANININSFVAIRDERSKEQKKSKQVPLTEKQLLAIYNYTNLKPREVEARDLFICQCLLGQRISDLPKIFKGEYAITLLDDENEVISFTVQKTREEATLYLFPVVKEILERYKQTGFKHIDLLIEDEKIVRRNEAKLNRTIKQVCKKVGLDSDVIYVEQIGEDVVEKKKKLFEMIHTHIARHTFITLMCRLGVSKEDVIIATAHTDTTMIDDVYLHETVNDKGTRLINSLKKIKGSTLFKIEEANNMVDTTMNEEETVKKPISTASVTDNITFDTLLDTQFFASKINKAVELQSQVGHLKNGKLCSYDNEITSLVSEIEKFSQSSTPDSDVAKQYVKQLSVGKQSDLHDCFREMIIKCVKIGISKDAIMQFINKAFEISLLDNERFTNIREIITALLDKRNKG</sequence>
<organism evidence="4 5">
    <name type="scientific">Bacteroides caccae</name>
    <dbReference type="NCBI Taxonomy" id="47678"/>
    <lineage>
        <taxon>Bacteria</taxon>
        <taxon>Pseudomonadati</taxon>
        <taxon>Bacteroidota</taxon>
        <taxon>Bacteroidia</taxon>
        <taxon>Bacteroidales</taxon>
        <taxon>Bacteroidaceae</taxon>
        <taxon>Bacteroides</taxon>
    </lineage>
</organism>
<dbReference type="GO" id="GO:0006310">
    <property type="term" value="P:DNA recombination"/>
    <property type="evidence" value="ECO:0007669"/>
    <property type="project" value="UniProtKB-KW"/>
</dbReference>
<dbReference type="Pfam" id="PF13102">
    <property type="entry name" value="Phage_int_SAM_5"/>
    <property type="match status" value="1"/>
</dbReference>
<dbReference type="Gene3D" id="1.10.443.10">
    <property type="entry name" value="Intergrase catalytic core"/>
    <property type="match status" value="1"/>
</dbReference>
<dbReference type="InterPro" id="IPR025269">
    <property type="entry name" value="SAM-like_dom"/>
</dbReference>
<evidence type="ECO:0000313" key="5">
    <source>
        <dbReference type="Proteomes" id="UP000095725"/>
    </source>
</evidence>
<gene>
    <name evidence="4" type="ORF">ERS852558_03125</name>
</gene>
<protein>
    <submittedName>
        <fullName evidence="4">Integrase</fullName>
    </submittedName>
</protein>
<feature type="domain" description="Tyr recombinase" evidence="3">
    <location>
        <begin position="238"/>
        <end position="442"/>
    </location>
</feature>
<dbReference type="GO" id="GO:0015074">
    <property type="term" value="P:DNA integration"/>
    <property type="evidence" value="ECO:0007669"/>
    <property type="project" value="InterPro"/>
</dbReference>
<keyword evidence="2" id="KW-0233">DNA recombination</keyword>
<name>A0A174W8S9_9BACE</name>
<dbReference type="RefSeq" id="WP_070101427.1">
    <property type="nucleotide sequence ID" value="NZ_CZBL01000013.1"/>
</dbReference>
<reference evidence="4 5" key="1">
    <citation type="submission" date="2015-09" db="EMBL/GenBank/DDBJ databases">
        <authorList>
            <consortium name="Pathogen Informatics"/>
        </authorList>
    </citation>
    <scope>NUCLEOTIDE SEQUENCE [LARGE SCALE GENOMIC DNA]</scope>
    <source>
        <strain evidence="4 5">2789STDY5834946</strain>
    </source>
</reference>
<dbReference type="InterPro" id="IPR011010">
    <property type="entry name" value="DNA_brk_join_enz"/>
</dbReference>
<evidence type="ECO:0000313" key="4">
    <source>
        <dbReference type="EMBL" id="CUQ40848.1"/>
    </source>
</evidence>
<keyword evidence="1" id="KW-0238">DNA-binding</keyword>
<evidence type="ECO:0000256" key="1">
    <source>
        <dbReference type="ARBA" id="ARBA00023125"/>
    </source>
</evidence>
<evidence type="ECO:0000256" key="2">
    <source>
        <dbReference type="ARBA" id="ARBA00023172"/>
    </source>
</evidence>